<name>A0A832ZZ91_9EURY</name>
<evidence type="ECO:0000256" key="1">
    <source>
        <dbReference type="ARBA" id="ARBA00022485"/>
    </source>
</evidence>
<dbReference type="Pfam" id="PF00037">
    <property type="entry name" value="Fer4"/>
    <property type="match status" value="1"/>
</dbReference>
<sequence length="214" mass="24166">MFKYFKTGDVVPGIRILRRILKHLLQREKPKKTSEEVYPDLSKCIGCGLCSKVCPTGAIKLFKFRGIICENCRACIEVCPTDAITLDRFKVDRERCTGCGYCLLVCTIPVIKEEIPRPETPVILEDRCNHCGLCIRGCPEGAIGIKGDKISIEKDRCKLCLTCIHLCPMRAIFSPEDYIKSLIVDVDIYSCISCRECEYICPLKGFKGERDGDR</sequence>
<dbReference type="PANTHER" id="PTHR43687">
    <property type="entry name" value="ADENYLYLSULFATE REDUCTASE, BETA SUBUNIT"/>
    <property type="match status" value="1"/>
</dbReference>
<dbReference type="GO" id="GO:0046872">
    <property type="term" value="F:metal ion binding"/>
    <property type="evidence" value="ECO:0007669"/>
    <property type="project" value="UniProtKB-KW"/>
</dbReference>
<dbReference type="InterPro" id="IPR050572">
    <property type="entry name" value="Fe-S_Ferredoxin"/>
</dbReference>
<keyword evidence="1" id="KW-0004">4Fe-4S</keyword>
<feature type="domain" description="4Fe-4S ferredoxin-type" evidence="5">
    <location>
        <begin position="119"/>
        <end position="148"/>
    </location>
</feature>
<evidence type="ECO:0000256" key="2">
    <source>
        <dbReference type="ARBA" id="ARBA00022723"/>
    </source>
</evidence>
<accession>A0A832ZZ91</accession>
<dbReference type="Pfam" id="PF13237">
    <property type="entry name" value="Fer4_10"/>
    <property type="match status" value="1"/>
</dbReference>
<dbReference type="InterPro" id="IPR017900">
    <property type="entry name" value="4Fe4S_Fe_S_CS"/>
</dbReference>
<dbReference type="Proteomes" id="UP000623215">
    <property type="component" value="Unassembled WGS sequence"/>
</dbReference>
<dbReference type="Pfam" id="PF12837">
    <property type="entry name" value="Fer4_6"/>
    <property type="match status" value="1"/>
</dbReference>
<dbReference type="Gene3D" id="3.30.70.20">
    <property type="match status" value="2"/>
</dbReference>
<dbReference type="InterPro" id="IPR017896">
    <property type="entry name" value="4Fe4S_Fe-S-bd"/>
</dbReference>
<feature type="domain" description="4Fe-4S ferredoxin-type" evidence="5">
    <location>
        <begin position="35"/>
        <end position="64"/>
    </location>
</feature>
<feature type="domain" description="4Fe-4S ferredoxin-type" evidence="5">
    <location>
        <begin position="180"/>
        <end position="211"/>
    </location>
</feature>
<dbReference type="EMBL" id="DQVW01000102">
    <property type="protein sequence ID" value="HIQ32861.1"/>
    <property type="molecule type" value="Genomic_DNA"/>
</dbReference>
<reference evidence="6" key="1">
    <citation type="journal article" date="2020" name="ISME J.">
        <title>Gammaproteobacteria mediating utilization of methyl-, sulfur- and petroleum organic compounds in deep ocean hydrothermal plumes.</title>
        <authorList>
            <person name="Zhou Z."/>
            <person name="Liu Y."/>
            <person name="Pan J."/>
            <person name="Cron B.R."/>
            <person name="Toner B.M."/>
            <person name="Anantharaman K."/>
            <person name="Breier J.A."/>
            <person name="Dick G.J."/>
            <person name="Li M."/>
        </authorList>
    </citation>
    <scope>NUCLEOTIDE SEQUENCE</scope>
    <source>
        <strain evidence="6">SZUA-1534</strain>
    </source>
</reference>
<dbReference type="InterPro" id="IPR057431">
    <property type="entry name" value="LdpA_Fe-S-bd"/>
</dbReference>
<feature type="domain" description="4Fe-4S ferredoxin-type" evidence="5">
    <location>
        <begin position="69"/>
        <end position="86"/>
    </location>
</feature>
<feature type="domain" description="4Fe-4S ferredoxin-type" evidence="5">
    <location>
        <begin position="87"/>
        <end position="116"/>
    </location>
</feature>
<proteinExistence type="predicted"/>
<evidence type="ECO:0000313" key="7">
    <source>
        <dbReference type="Proteomes" id="UP000623215"/>
    </source>
</evidence>
<dbReference type="AlphaFoldDB" id="A0A832ZZ91"/>
<dbReference type="PROSITE" id="PS00198">
    <property type="entry name" value="4FE4S_FER_1"/>
    <property type="match status" value="5"/>
</dbReference>
<feature type="domain" description="4Fe-4S ferredoxin-type" evidence="5">
    <location>
        <begin position="149"/>
        <end position="177"/>
    </location>
</feature>
<dbReference type="GO" id="GO:0016491">
    <property type="term" value="F:oxidoreductase activity"/>
    <property type="evidence" value="ECO:0007669"/>
    <property type="project" value="UniProtKB-ARBA"/>
</dbReference>
<gene>
    <name evidence="6" type="ORF">EYH55_05225</name>
</gene>
<keyword evidence="2" id="KW-0479">Metal-binding</keyword>
<dbReference type="Pfam" id="PF25160">
    <property type="entry name" value="LdpA_Fe-S-bd"/>
    <property type="match status" value="1"/>
</dbReference>
<evidence type="ECO:0000256" key="4">
    <source>
        <dbReference type="ARBA" id="ARBA00023014"/>
    </source>
</evidence>
<evidence type="ECO:0000313" key="6">
    <source>
        <dbReference type="EMBL" id="HIQ32861.1"/>
    </source>
</evidence>
<evidence type="ECO:0000259" key="5">
    <source>
        <dbReference type="PROSITE" id="PS51379"/>
    </source>
</evidence>
<dbReference type="PANTHER" id="PTHR43687:SF1">
    <property type="entry name" value="FERREDOXIN III"/>
    <property type="match status" value="1"/>
</dbReference>
<dbReference type="Gene3D" id="3.30.70.3270">
    <property type="match status" value="1"/>
</dbReference>
<dbReference type="GO" id="GO:0051539">
    <property type="term" value="F:4 iron, 4 sulfur cluster binding"/>
    <property type="evidence" value="ECO:0007669"/>
    <property type="project" value="UniProtKB-KW"/>
</dbReference>
<organism evidence="6 7">
    <name type="scientific">Methanothermococcus okinawensis</name>
    <dbReference type="NCBI Taxonomy" id="155863"/>
    <lineage>
        <taxon>Archaea</taxon>
        <taxon>Methanobacteriati</taxon>
        <taxon>Methanobacteriota</taxon>
        <taxon>Methanomada group</taxon>
        <taxon>Methanococci</taxon>
        <taxon>Methanococcales</taxon>
        <taxon>Methanococcaceae</taxon>
        <taxon>Methanothermococcus</taxon>
    </lineage>
</organism>
<keyword evidence="3" id="KW-0408">Iron</keyword>
<evidence type="ECO:0000256" key="3">
    <source>
        <dbReference type="ARBA" id="ARBA00023004"/>
    </source>
</evidence>
<protein>
    <submittedName>
        <fullName evidence="6">4Fe-4S dicluster domain-containing protein</fullName>
    </submittedName>
</protein>
<comment type="caution">
    <text evidence="6">The sequence shown here is derived from an EMBL/GenBank/DDBJ whole genome shotgun (WGS) entry which is preliminary data.</text>
</comment>
<dbReference type="PROSITE" id="PS51379">
    <property type="entry name" value="4FE4S_FER_2"/>
    <property type="match status" value="6"/>
</dbReference>
<keyword evidence="4" id="KW-0411">Iron-sulfur</keyword>
<dbReference type="SUPFAM" id="SSF54862">
    <property type="entry name" value="4Fe-4S ferredoxins"/>
    <property type="match status" value="2"/>
</dbReference>